<dbReference type="InterPro" id="IPR001199">
    <property type="entry name" value="Cyt_B5-like_heme/steroid-bd"/>
</dbReference>
<dbReference type="InterPro" id="IPR036400">
    <property type="entry name" value="Cyt_B5-like_heme/steroid_sf"/>
</dbReference>
<dbReference type="PANTHER" id="PTHR19359">
    <property type="entry name" value="CYTOCHROME B5"/>
    <property type="match status" value="1"/>
</dbReference>
<dbReference type="Proteomes" id="UP001497457">
    <property type="component" value="Chromosome 4rd"/>
</dbReference>
<keyword evidence="5" id="KW-1133">Transmembrane helix</keyword>
<evidence type="ECO:0000259" key="6">
    <source>
        <dbReference type="PROSITE" id="PS50255"/>
    </source>
</evidence>
<dbReference type="GO" id="GO:0020037">
    <property type="term" value="F:heme binding"/>
    <property type="evidence" value="ECO:0007669"/>
    <property type="project" value="UniProtKB-UniRule"/>
</dbReference>
<dbReference type="PROSITE" id="PS00191">
    <property type="entry name" value="CYTOCHROME_B5_1"/>
    <property type="match status" value="1"/>
</dbReference>
<evidence type="ECO:0000256" key="2">
    <source>
        <dbReference type="ARBA" id="ARBA00022723"/>
    </source>
</evidence>
<dbReference type="PANTHER" id="PTHR19359:SF30">
    <property type="entry name" value="OS02G0649800 PROTEIN"/>
    <property type="match status" value="1"/>
</dbReference>
<dbReference type="Gene3D" id="3.10.120.10">
    <property type="entry name" value="Cytochrome b5-like heme/steroid binding domain"/>
    <property type="match status" value="2"/>
</dbReference>
<dbReference type="SUPFAM" id="SSF55856">
    <property type="entry name" value="Cytochrome b5-like heme/steroid binding domain"/>
    <property type="match status" value="2"/>
</dbReference>
<name>A0ABC9EGG4_9POAL</name>
<dbReference type="GO" id="GO:0046872">
    <property type="term" value="F:metal ion binding"/>
    <property type="evidence" value="ECO:0007669"/>
    <property type="project" value="UniProtKB-UniRule"/>
</dbReference>
<dbReference type="PRINTS" id="PR00363">
    <property type="entry name" value="CYTOCHROMEB5"/>
</dbReference>
<reference evidence="7" key="1">
    <citation type="submission" date="2024-10" db="EMBL/GenBank/DDBJ databases">
        <authorList>
            <person name="Ryan C."/>
        </authorList>
    </citation>
    <scope>NUCLEOTIDE SEQUENCE [LARGE SCALE GENOMIC DNA]</scope>
</reference>
<evidence type="ECO:0000256" key="4">
    <source>
        <dbReference type="ARBA" id="ARBA00038168"/>
    </source>
</evidence>
<dbReference type="InterPro" id="IPR018506">
    <property type="entry name" value="Cyt_B5_heme-BS"/>
</dbReference>
<dbReference type="Pfam" id="PF00173">
    <property type="entry name" value="Cyt-b5"/>
    <property type="match status" value="2"/>
</dbReference>
<keyword evidence="5" id="KW-0812">Transmembrane</keyword>
<feature type="domain" description="Cytochrome b5 heme-binding" evidence="6">
    <location>
        <begin position="4"/>
        <end position="121"/>
    </location>
</feature>
<dbReference type="InterPro" id="IPR050668">
    <property type="entry name" value="Cytochrome_b5"/>
</dbReference>
<proteinExistence type="inferred from homology"/>
<protein>
    <recommendedName>
        <fullName evidence="6">Cytochrome b5 heme-binding domain-containing protein</fullName>
    </recommendedName>
</protein>
<evidence type="ECO:0000256" key="5">
    <source>
        <dbReference type="RuleBase" id="RU362121"/>
    </source>
</evidence>
<evidence type="ECO:0000256" key="1">
    <source>
        <dbReference type="ARBA" id="ARBA00022617"/>
    </source>
</evidence>
<keyword evidence="3 5" id="KW-0408">Iron</keyword>
<evidence type="ECO:0000313" key="8">
    <source>
        <dbReference type="Proteomes" id="UP001497457"/>
    </source>
</evidence>
<dbReference type="EMBL" id="OZ075114">
    <property type="protein sequence ID" value="CAL5056853.1"/>
    <property type="molecule type" value="Genomic_DNA"/>
</dbReference>
<dbReference type="PROSITE" id="PS50255">
    <property type="entry name" value="CYTOCHROME_B5_2"/>
    <property type="match status" value="1"/>
</dbReference>
<dbReference type="SMART" id="SM01117">
    <property type="entry name" value="Cyt-b5"/>
    <property type="match status" value="1"/>
</dbReference>
<keyword evidence="5" id="KW-0472">Membrane</keyword>
<keyword evidence="8" id="KW-1185">Reference proteome</keyword>
<keyword evidence="1 5" id="KW-0349">Heme</keyword>
<feature type="transmembrane region" description="Helical" evidence="5">
    <location>
        <begin position="147"/>
        <end position="167"/>
    </location>
</feature>
<accession>A0ABC9EGG4</accession>
<dbReference type="AlphaFoldDB" id="A0ABC9EGG4"/>
<evidence type="ECO:0000313" key="7">
    <source>
        <dbReference type="EMBL" id="CAL5056853.1"/>
    </source>
</evidence>
<keyword evidence="2 5" id="KW-0479">Metal-binding</keyword>
<gene>
    <name evidence="7" type="ORF">URODEC1_LOCUS95291</name>
</gene>
<sequence>MAGGKVYSFQEVGKHNSRKDCWLVIAGKVYDVTAFMEEHPGGDEVLLACTGNNNNNNPLHFPLSSMGDRLMCSRRKINSLTQSPPPPSFRAGKDATADFEDIGHSDDAKEMMPQYLIGELDAATVPAKLAYAYASDAGATRSSTGAAGAWATLLRLAVPVLLLALALGMQSYGKAKAE</sequence>
<organism evidence="7 8">
    <name type="scientific">Urochloa decumbens</name>
    <dbReference type="NCBI Taxonomy" id="240449"/>
    <lineage>
        <taxon>Eukaryota</taxon>
        <taxon>Viridiplantae</taxon>
        <taxon>Streptophyta</taxon>
        <taxon>Embryophyta</taxon>
        <taxon>Tracheophyta</taxon>
        <taxon>Spermatophyta</taxon>
        <taxon>Magnoliopsida</taxon>
        <taxon>Liliopsida</taxon>
        <taxon>Poales</taxon>
        <taxon>Poaceae</taxon>
        <taxon>PACMAD clade</taxon>
        <taxon>Panicoideae</taxon>
        <taxon>Panicodae</taxon>
        <taxon>Paniceae</taxon>
        <taxon>Melinidinae</taxon>
        <taxon>Urochloa</taxon>
    </lineage>
</organism>
<evidence type="ECO:0000256" key="3">
    <source>
        <dbReference type="ARBA" id="ARBA00023004"/>
    </source>
</evidence>
<comment type="similarity">
    <text evidence="4 5">Belongs to the cytochrome b5 family.</text>
</comment>